<reference evidence="1" key="1">
    <citation type="journal article" date="2013" name="J. Plant Res.">
        <title>Effect of fungi and light on seed germination of three Opuntia species from semiarid lands of central Mexico.</title>
        <authorList>
            <person name="Delgado-Sanchez P."/>
            <person name="Jimenez-Bremont J.F."/>
            <person name="Guerrero-Gonzalez Mde L."/>
            <person name="Flores J."/>
        </authorList>
    </citation>
    <scope>NUCLEOTIDE SEQUENCE</scope>
    <source>
        <tissue evidence="1">Cladode</tissue>
    </source>
</reference>
<accession>A0A7C9DUG5</accession>
<dbReference type="InterPro" id="IPR036758">
    <property type="entry name" value="At5g01610-like"/>
</dbReference>
<dbReference type="PANTHER" id="PTHR31676:SF0">
    <property type="entry name" value="OS03G0210500 PROTEIN"/>
    <property type="match status" value="1"/>
</dbReference>
<protein>
    <recommendedName>
        <fullName evidence="2">DUF538 family protein</fullName>
    </recommendedName>
</protein>
<proteinExistence type="predicted"/>
<organism evidence="1">
    <name type="scientific">Opuntia streptacantha</name>
    <name type="common">Prickly pear cactus</name>
    <name type="synonym">Opuntia cardona</name>
    <dbReference type="NCBI Taxonomy" id="393608"/>
    <lineage>
        <taxon>Eukaryota</taxon>
        <taxon>Viridiplantae</taxon>
        <taxon>Streptophyta</taxon>
        <taxon>Embryophyta</taxon>
        <taxon>Tracheophyta</taxon>
        <taxon>Spermatophyta</taxon>
        <taxon>Magnoliopsida</taxon>
        <taxon>eudicotyledons</taxon>
        <taxon>Gunneridae</taxon>
        <taxon>Pentapetalae</taxon>
        <taxon>Caryophyllales</taxon>
        <taxon>Cactineae</taxon>
        <taxon>Cactaceae</taxon>
        <taxon>Opuntioideae</taxon>
        <taxon>Opuntia</taxon>
    </lineage>
</organism>
<evidence type="ECO:0000313" key="1">
    <source>
        <dbReference type="EMBL" id="MBA4651562.1"/>
    </source>
</evidence>
<dbReference type="InterPro" id="IPR007493">
    <property type="entry name" value="DUF538"/>
</dbReference>
<dbReference type="PANTHER" id="PTHR31676">
    <property type="entry name" value="T31J12.3 PROTEIN-RELATED"/>
    <property type="match status" value="1"/>
</dbReference>
<dbReference type="EMBL" id="GISG01170521">
    <property type="protein sequence ID" value="MBA4651562.1"/>
    <property type="molecule type" value="Transcribed_RNA"/>
</dbReference>
<dbReference type="AlphaFoldDB" id="A0A7C9DUG5"/>
<name>A0A7C9DUG5_OPUST</name>
<evidence type="ECO:0008006" key="2">
    <source>
        <dbReference type="Google" id="ProtNLM"/>
    </source>
</evidence>
<dbReference type="Gene3D" id="2.30.240.10">
    <property type="entry name" value="At5g01610-like"/>
    <property type="match status" value="1"/>
</dbReference>
<sequence>MEKALAKVGGLKVGNLLISKKTKQDISHITQDLSYSISSTIEDKAKWVLNKLKGKAQKPLPELLRDHHLPAGLFPENVICYEFDEQRSKLVVHLSSPCEVGFKDSSIVRYANRVKATLSKGKLSGVEGMKTKVLVWVKVTSVFVEGYKCDKVWFTTSGGVKKSRSKDAYEIVRVGVQVEEF</sequence>
<reference evidence="1" key="2">
    <citation type="submission" date="2020-07" db="EMBL/GenBank/DDBJ databases">
        <authorList>
            <person name="Vera ALvarez R."/>
            <person name="Arias-Moreno D.M."/>
            <person name="Jimenez-Jacinto V."/>
            <person name="Jimenez-Bremont J.F."/>
            <person name="Swaminathan K."/>
            <person name="Moose S.P."/>
            <person name="Guerrero-Gonzalez M.L."/>
            <person name="Marino-Ramirez L."/>
            <person name="Landsman D."/>
            <person name="Rodriguez-Kessler M."/>
            <person name="Delgado-Sanchez P."/>
        </authorList>
    </citation>
    <scope>NUCLEOTIDE SEQUENCE</scope>
    <source>
        <tissue evidence="1">Cladode</tissue>
    </source>
</reference>
<dbReference type="SUPFAM" id="SSF141562">
    <property type="entry name" value="At5g01610-like"/>
    <property type="match status" value="1"/>
</dbReference>
<dbReference type="Pfam" id="PF04398">
    <property type="entry name" value="DUF538"/>
    <property type="match status" value="1"/>
</dbReference>